<feature type="domain" description="Type IV pilin Tt1218-like" evidence="2">
    <location>
        <begin position="50"/>
        <end position="122"/>
    </location>
</feature>
<proteinExistence type="predicted"/>
<dbReference type="InterPro" id="IPR012902">
    <property type="entry name" value="N_methyl_site"/>
</dbReference>
<keyword evidence="1" id="KW-0472">Membrane</keyword>
<reference evidence="3" key="1">
    <citation type="submission" date="2018-06" db="EMBL/GenBank/DDBJ databases">
        <authorList>
            <person name="Zhirakovskaya E."/>
        </authorList>
    </citation>
    <scope>NUCLEOTIDE SEQUENCE</scope>
</reference>
<organism evidence="3">
    <name type="scientific">hydrothermal vent metagenome</name>
    <dbReference type="NCBI Taxonomy" id="652676"/>
    <lineage>
        <taxon>unclassified sequences</taxon>
        <taxon>metagenomes</taxon>
        <taxon>ecological metagenomes</taxon>
    </lineage>
</organism>
<keyword evidence="1" id="KW-0812">Transmembrane</keyword>
<dbReference type="NCBIfam" id="TIGR02523">
    <property type="entry name" value="type_IV_pilV"/>
    <property type="match status" value="1"/>
</dbReference>
<dbReference type="Pfam" id="PF07963">
    <property type="entry name" value="N_methyl"/>
    <property type="match status" value="1"/>
</dbReference>
<dbReference type="EMBL" id="UOFZ01000077">
    <property type="protein sequence ID" value="VAX12970.1"/>
    <property type="molecule type" value="Genomic_DNA"/>
</dbReference>
<feature type="transmembrane region" description="Helical" evidence="1">
    <location>
        <begin position="30"/>
        <end position="50"/>
    </location>
</feature>
<evidence type="ECO:0000256" key="1">
    <source>
        <dbReference type="SAM" id="Phobius"/>
    </source>
</evidence>
<evidence type="ECO:0000313" key="3">
    <source>
        <dbReference type="EMBL" id="VAX12970.1"/>
    </source>
</evidence>
<name>A0A3B1BQP4_9ZZZZ</name>
<dbReference type="InterPro" id="IPR054402">
    <property type="entry name" value="Tt1218-like_dom"/>
</dbReference>
<dbReference type="Pfam" id="PF22150">
    <property type="entry name" value="Tt1218-like"/>
    <property type="match status" value="1"/>
</dbReference>
<accession>A0A3B1BQP4</accession>
<protein>
    <recommendedName>
        <fullName evidence="2">Type IV pilin Tt1218-like domain-containing protein</fullName>
    </recommendedName>
</protein>
<sequence>MSVINGLKVNLAMHHIDNKTTLNTIQGMTLVEVMIALVILSVGLLGLAGLQIHGLRGTSNSNSRVQAVFIASDMVERMRANSFELNTNLSYRNVILNASACGVPPTNCNTTNCSTSQLFIFDNIQICQSMAANLPFGASMTISCDLGATCVPNTTHTLTLSWNDLQDANIDVSKNSPLKTITLQIQP</sequence>
<dbReference type="InterPro" id="IPR013362">
    <property type="entry name" value="Pilus_4_PilV"/>
</dbReference>
<gene>
    <name evidence="3" type="ORF">MNBD_GAMMA24-2605</name>
</gene>
<dbReference type="AlphaFoldDB" id="A0A3B1BQP4"/>
<keyword evidence="1" id="KW-1133">Transmembrane helix</keyword>
<dbReference type="NCBIfam" id="TIGR02532">
    <property type="entry name" value="IV_pilin_GFxxxE"/>
    <property type="match status" value="1"/>
</dbReference>
<evidence type="ECO:0000259" key="2">
    <source>
        <dbReference type="Pfam" id="PF22150"/>
    </source>
</evidence>